<feature type="domain" description="Pterin-binding" evidence="1">
    <location>
        <begin position="1"/>
        <end position="54"/>
    </location>
</feature>
<dbReference type="Gene3D" id="3.20.20.20">
    <property type="entry name" value="Dihydropteroate synthase-like"/>
    <property type="match status" value="1"/>
</dbReference>
<evidence type="ECO:0000259" key="1">
    <source>
        <dbReference type="PROSITE" id="PS50972"/>
    </source>
</evidence>
<dbReference type="InterPro" id="IPR000489">
    <property type="entry name" value="Pterin-binding_dom"/>
</dbReference>
<accession>X1KKE6</accession>
<dbReference type="Pfam" id="PF00809">
    <property type="entry name" value="Pterin_bind"/>
    <property type="match status" value="1"/>
</dbReference>
<proteinExistence type="predicted"/>
<comment type="caution">
    <text evidence="2">The sequence shown here is derived from an EMBL/GenBank/DDBJ whole genome shotgun (WGS) entry which is preliminary data.</text>
</comment>
<feature type="non-terminal residue" evidence="2">
    <location>
        <position position="54"/>
    </location>
</feature>
<dbReference type="PROSITE" id="PS50972">
    <property type="entry name" value="PTERIN_BINDING"/>
    <property type="match status" value="1"/>
</dbReference>
<sequence>MGTFGVDEVTLLPQVVQAVIDTVDIPLCLDSANPEALEAALKVYKGKPLINSVT</sequence>
<evidence type="ECO:0000313" key="2">
    <source>
        <dbReference type="EMBL" id="GAI07522.1"/>
    </source>
</evidence>
<dbReference type="SUPFAM" id="SSF51717">
    <property type="entry name" value="Dihydropteroate synthetase-like"/>
    <property type="match status" value="1"/>
</dbReference>
<reference evidence="2" key="1">
    <citation type="journal article" date="2014" name="Front. Microbiol.">
        <title>High frequency of phylogenetically diverse reductive dehalogenase-homologous genes in deep subseafloor sedimentary metagenomes.</title>
        <authorList>
            <person name="Kawai M."/>
            <person name="Futagami T."/>
            <person name="Toyoda A."/>
            <person name="Takaki Y."/>
            <person name="Nishi S."/>
            <person name="Hori S."/>
            <person name="Arai W."/>
            <person name="Tsubouchi T."/>
            <person name="Morono Y."/>
            <person name="Uchiyama I."/>
            <person name="Ito T."/>
            <person name="Fujiyama A."/>
            <person name="Inagaki F."/>
            <person name="Takami H."/>
        </authorList>
    </citation>
    <scope>NUCLEOTIDE SEQUENCE</scope>
    <source>
        <strain evidence="2">Expedition CK06-06</strain>
    </source>
</reference>
<organism evidence="2">
    <name type="scientific">marine sediment metagenome</name>
    <dbReference type="NCBI Taxonomy" id="412755"/>
    <lineage>
        <taxon>unclassified sequences</taxon>
        <taxon>metagenomes</taxon>
        <taxon>ecological metagenomes</taxon>
    </lineage>
</organism>
<dbReference type="InterPro" id="IPR011005">
    <property type="entry name" value="Dihydropteroate_synth-like_sf"/>
</dbReference>
<dbReference type="GO" id="GO:0042558">
    <property type="term" value="P:pteridine-containing compound metabolic process"/>
    <property type="evidence" value="ECO:0007669"/>
    <property type="project" value="InterPro"/>
</dbReference>
<protein>
    <recommendedName>
        <fullName evidence="1">Pterin-binding domain-containing protein</fullName>
    </recommendedName>
</protein>
<name>X1KKE6_9ZZZZ</name>
<gene>
    <name evidence="2" type="ORF">S06H3_19619</name>
</gene>
<dbReference type="AlphaFoldDB" id="X1KKE6"/>
<dbReference type="EMBL" id="BARV01010063">
    <property type="protein sequence ID" value="GAI07522.1"/>
    <property type="molecule type" value="Genomic_DNA"/>
</dbReference>